<dbReference type="PANTHER" id="PTHR12534:SF0">
    <property type="entry name" value="SMALL RIBOSOMAL SUBUNIT PROTEIN US2M"/>
    <property type="match status" value="1"/>
</dbReference>
<gene>
    <name evidence="2" type="primary">rps2</name>
</gene>
<keyword evidence="2" id="KW-0496">Mitochondrion</keyword>
<dbReference type="CDD" id="cd01425">
    <property type="entry name" value="RPS2"/>
    <property type="match status" value="1"/>
</dbReference>
<dbReference type="InterPro" id="IPR005706">
    <property type="entry name" value="Ribosomal_uS2_bac/mit/plastid"/>
</dbReference>
<dbReference type="Gene3D" id="1.10.287.610">
    <property type="entry name" value="Helix hairpin bin"/>
    <property type="match status" value="1"/>
</dbReference>
<protein>
    <submittedName>
        <fullName evidence="2">Ribosomal protein S2</fullName>
    </submittedName>
</protein>
<keyword evidence="2" id="KW-0689">Ribosomal protein</keyword>
<organism evidence="2">
    <name type="scientific">Andalucia godoyi</name>
    <name type="common">Flagellate</name>
    <dbReference type="NCBI Taxonomy" id="505711"/>
    <lineage>
        <taxon>Eukaryota</taxon>
        <taxon>Discoba</taxon>
        <taxon>Jakobida</taxon>
        <taxon>Andalucina</taxon>
        <taxon>Andaluciidae</taxon>
        <taxon>Andalucia</taxon>
    </lineage>
</organism>
<dbReference type="Gene3D" id="3.40.50.10490">
    <property type="entry name" value="Glucose-6-phosphate isomerase like protein, domain 1"/>
    <property type="match status" value="1"/>
</dbReference>
<name>M4QKL6_ANDGO</name>
<dbReference type="GO" id="GO:0005763">
    <property type="term" value="C:mitochondrial small ribosomal subunit"/>
    <property type="evidence" value="ECO:0007669"/>
    <property type="project" value="TreeGrafter"/>
</dbReference>
<dbReference type="HAMAP" id="MF_00291_B">
    <property type="entry name" value="Ribosomal_uS2_B"/>
    <property type="match status" value="1"/>
</dbReference>
<evidence type="ECO:0000313" key="2">
    <source>
        <dbReference type="EMBL" id="AGH24013.1"/>
    </source>
</evidence>
<sequence>MNITIQKLMDVGAHYGSLVSKWNPKMSPYLYGQRNQFCVIDLEKTLASLKRSMHVLREIQKTNGRVLFVGTDEMSSQCVRYYARQTGQSYLHQSWPAGFLTNWNHFSAFLQEFNRQESTLNPKKDMKTYKKHVRLSQSLEGVRHLTQLPSLLVVFNTEKHRIAIQEANIMKIPVIGIVDTDCNPDGITYVIPGNNDNVSCMKFYAEFLSQAWKE</sequence>
<dbReference type="AlphaFoldDB" id="M4QKL6"/>
<keyword evidence="2" id="KW-0687">Ribonucleoprotein</keyword>
<comment type="similarity">
    <text evidence="1">Belongs to the universal ribosomal protein uS2 family.</text>
</comment>
<dbReference type="GO" id="GO:0003735">
    <property type="term" value="F:structural constituent of ribosome"/>
    <property type="evidence" value="ECO:0007669"/>
    <property type="project" value="InterPro"/>
</dbReference>
<dbReference type="InterPro" id="IPR023591">
    <property type="entry name" value="Ribosomal_uS2_flav_dom_sf"/>
</dbReference>
<accession>M4QKL6</accession>
<dbReference type="SUPFAM" id="SSF52313">
    <property type="entry name" value="Ribosomal protein S2"/>
    <property type="match status" value="1"/>
</dbReference>
<evidence type="ECO:0000256" key="1">
    <source>
        <dbReference type="ARBA" id="ARBA00006242"/>
    </source>
</evidence>
<dbReference type="GO" id="GO:0006412">
    <property type="term" value="P:translation"/>
    <property type="evidence" value="ECO:0007669"/>
    <property type="project" value="InterPro"/>
</dbReference>
<proteinExistence type="inferred from homology"/>
<dbReference type="RefSeq" id="YP_007890519.1">
    <property type="nucleotide sequence ID" value="NC_021124.1"/>
</dbReference>
<dbReference type="NCBIfam" id="TIGR01011">
    <property type="entry name" value="rpsB_bact"/>
    <property type="match status" value="1"/>
</dbReference>
<dbReference type="PANTHER" id="PTHR12534">
    <property type="entry name" value="30S RIBOSOMAL PROTEIN S2 PROKARYOTIC AND ORGANELLAR"/>
    <property type="match status" value="1"/>
</dbReference>
<dbReference type="EMBL" id="KC353352">
    <property type="protein sequence ID" value="AGH24013.1"/>
    <property type="molecule type" value="Genomic_DNA"/>
</dbReference>
<dbReference type="PRINTS" id="PR00395">
    <property type="entry name" value="RIBOSOMALS2"/>
</dbReference>
<reference evidence="2" key="1">
    <citation type="journal article" date="2013" name="Genome Biol. Evol.">
        <title>Strikingly bacteria-like and gene-rich mitochondrial genomes throughout jakobid protists.</title>
        <authorList>
            <person name="Burger G."/>
            <person name="Gray M.W."/>
            <person name="Forget L."/>
            <person name="Lang B.F."/>
        </authorList>
    </citation>
    <scope>NUCLEOTIDE SEQUENCE</scope>
    <source>
        <strain evidence="2">ATCC PRA-185</strain>
    </source>
</reference>
<geneLocation type="mitochondrion" evidence="2"/>
<dbReference type="Pfam" id="PF00318">
    <property type="entry name" value="Ribosomal_S2"/>
    <property type="match status" value="1"/>
</dbReference>
<dbReference type="InterPro" id="IPR001865">
    <property type="entry name" value="Ribosomal_uS2"/>
</dbReference>
<dbReference type="GeneID" id="15332876"/>